<keyword evidence="3" id="KW-1185">Reference proteome</keyword>
<comment type="caution">
    <text evidence="2">The sequence shown here is derived from an EMBL/GenBank/DDBJ whole genome shotgun (WGS) entry which is preliminary data.</text>
</comment>
<dbReference type="Proteomes" id="UP000249016">
    <property type="component" value="Unassembled WGS sequence"/>
</dbReference>
<proteinExistence type="predicted"/>
<evidence type="ECO:0000256" key="1">
    <source>
        <dbReference type="SAM" id="SignalP"/>
    </source>
</evidence>
<accession>A0A327NQC2</accession>
<reference evidence="2 3" key="1">
    <citation type="submission" date="2018-06" db="EMBL/GenBank/DDBJ databases">
        <title>Spirosoma sp. HMF3257 Genome sequencing and assembly.</title>
        <authorList>
            <person name="Kang H."/>
            <person name="Cha I."/>
            <person name="Kim H."/>
            <person name="Kang J."/>
            <person name="Joh K."/>
        </authorList>
    </citation>
    <scope>NUCLEOTIDE SEQUENCE [LARGE SCALE GENOMIC DNA]</scope>
    <source>
        <strain evidence="2 3">HMF3257</strain>
    </source>
</reference>
<feature type="signal peptide" evidence="1">
    <location>
        <begin position="1"/>
        <end position="17"/>
    </location>
</feature>
<gene>
    <name evidence="2" type="ORF">HMF3257_26995</name>
</gene>
<name>A0A327NQC2_9BACT</name>
<dbReference type="EMBL" id="QLII01000001">
    <property type="protein sequence ID" value="RAI76913.1"/>
    <property type="molecule type" value="Genomic_DNA"/>
</dbReference>
<dbReference type="RefSeq" id="WP_146619271.1">
    <property type="nucleotide sequence ID" value="NZ_QLII01000001.1"/>
</dbReference>
<keyword evidence="1" id="KW-0732">Signal</keyword>
<feature type="chain" id="PRO_5016460252" evidence="1">
    <location>
        <begin position="18"/>
        <end position="419"/>
    </location>
</feature>
<evidence type="ECO:0000313" key="2">
    <source>
        <dbReference type="EMBL" id="RAI76913.1"/>
    </source>
</evidence>
<dbReference type="AlphaFoldDB" id="A0A327NQC2"/>
<evidence type="ECO:0000313" key="3">
    <source>
        <dbReference type="Proteomes" id="UP000249016"/>
    </source>
</evidence>
<sequence>MRAFLLFLFLLTNISLAQSRYGNEWIIPSQPYAKVSITENGIYRISYTELASAGFNVAAINPKQLQLFHHGRELAIEVVGEVDGRFDTTDFIEFYAEKNKGEQDSLVYYHSSRANPYQSLFSDETFYFLTVGQNSGKRILTYPAKLTNQAPEKYHLEEQLTVYTDQYSFNNSIGLVPSVQQSYFEEGEGWTGKYILPDTVAQFSLKFKNRVKTDELQPVLEFRVNGRSLNDHQLWYALNESTPLDTIVFGLFSPQDIAITLNEHAINNESVLLKTQTLKASNYDWYSMTYLKVVYPQSFPLNGQRSKYFRLRPNSLNQSVVQISDLSPDHIAYIITDRYNLAKVASQTTQLVVPNTAIQQRLFVSDEIKKANGISVVNFSVLNPTAYNYLIVTHKSLLESANQYAAYRSSVVGGGINRW</sequence>
<protein>
    <submittedName>
        <fullName evidence="2">Uncharacterized protein</fullName>
    </submittedName>
</protein>
<dbReference type="OrthoDB" id="9757650at2"/>
<organism evidence="2 3">
    <name type="scientific">Spirosoma telluris</name>
    <dbReference type="NCBI Taxonomy" id="2183553"/>
    <lineage>
        <taxon>Bacteria</taxon>
        <taxon>Pseudomonadati</taxon>
        <taxon>Bacteroidota</taxon>
        <taxon>Cytophagia</taxon>
        <taxon>Cytophagales</taxon>
        <taxon>Cytophagaceae</taxon>
        <taxon>Spirosoma</taxon>
    </lineage>
</organism>